<gene>
    <name evidence="2" type="ORF">SAMN05192574_101352</name>
</gene>
<dbReference type="OrthoDB" id="9819183at2"/>
<evidence type="ECO:0000256" key="1">
    <source>
        <dbReference type="SAM" id="Phobius"/>
    </source>
</evidence>
<accession>A0A1H8A7L9</accession>
<keyword evidence="1" id="KW-0472">Membrane</keyword>
<keyword evidence="3" id="KW-1185">Reference proteome</keyword>
<sequence>MAINDTNVVSDPFWLNIGAEEVYNSAPNRKDAIQKLQAAIAWVFTVYTATTMGSVVFSKKDDWNIYSLLLLGFAFMSLTMAYWLATIAYFPVPESFYAADPESVRAAFNKAAKRNNIRFKSAVILTSIGVFFYSVGLLAQFGAPAFKKYFANTEKCAGLNATLVKSNNAKMVTLKISSTKNSWHQVWILHDTVANKKKITDTIAVDNCCFGKEHWLFADSTATCILKFKAPQKQHLYVIINRVDTLLKGKLVLTYKLKYPIY</sequence>
<dbReference type="Proteomes" id="UP000198942">
    <property type="component" value="Unassembled WGS sequence"/>
</dbReference>
<name>A0A1H8A7L9_9SPHI</name>
<dbReference type="AlphaFoldDB" id="A0A1H8A7L9"/>
<reference evidence="3" key="1">
    <citation type="submission" date="2016-10" db="EMBL/GenBank/DDBJ databases">
        <authorList>
            <person name="Varghese N."/>
            <person name="Submissions S."/>
        </authorList>
    </citation>
    <scope>NUCLEOTIDE SEQUENCE [LARGE SCALE GENOMIC DNA]</scope>
    <source>
        <strain evidence="3">Gh-48</strain>
    </source>
</reference>
<protein>
    <submittedName>
        <fullName evidence="2">Uncharacterized protein</fullName>
    </submittedName>
</protein>
<keyword evidence="1" id="KW-0812">Transmembrane</keyword>
<dbReference type="STRING" id="551995.SAMN05192574_101352"/>
<organism evidence="2 3">
    <name type="scientific">Mucilaginibacter gossypiicola</name>
    <dbReference type="NCBI Taxonomy" id="551995"/>
    <lineage>
        <taxon>Bacteria</taxon>
        <taxon>Pseudomonadati</taxon>
        <taxon>Bacteroidota</taxon>
        <taxon>Sphingobacteriia</taxon>
        <taxon>Sphingobacteriales</taxon>
        <taxon>Sphingobacteriaceae</taxon>
        <taxon>Mucilaginibacter</taxon>
    </lineage>
</organism>
<proteinExistence type="predicted"/>
<evidence type="ECO:0000313" key="2">
    <source>
        <dbReference type="EMBL" id="SEM65537.1"/>
    </source>
</evidence>
<dbReference type="EMBL" id="FOCL01000001">
    <property type="protein sequence ID" value="SEM65537.1"/>
    <property type="molecule type" value="Genomic_DNA"/>
</dbReference>
<feature type="transmembrane region" description="Helical" evidence="1">
    <location>
        <begin position="122"/>
        <end position="143"/>
    </location>
</feature>
<feature type="transmembrane region" description="Helical" evidence="1">
    <location>
        <begin position="39"/>
        <end position="57"/>
    </location>
</feature>
<keyword evidence="1" id="KW-1133">Transmembrane helix</keyword>
<feature type="transmembrane region" description="Helical" evidence="1">
    <location>
        <begin position="63"/>
        <end position="85"/>
    </location>
</feature>
<evidence type="ECO:0000313" key="3">
    <source>
        <dbReference type="Proteomes" id="UP000198942"/>
    </source>
</evidence>
<dbReference type="RefSeq" id="WP_091206777.1">
    <property type="nucleotide sequence ID" value="NZ_FOCL01000001.1"/>
</dbReference>